<dbReference type="GO" id="GO:0005524">
    <property type="term" value="F:ATP binding"/>
    <property type="evidence" value="ECO:0007669"/>
    <property type="project" value="UniProtKB-KW"/>
</dbReference>
<keyword evidence="6" id="KW-1185">Reference proteome</keyword>
<comment type="caution">
    <text evidence="5">The sequence shown here is derived from an EMBL/GenBank/DDBJ whole genome shotgun (WGS) entry which is preliminary data.</text>
</comment>
<dbReference type="Gene3D" id="3.40.50.300">
    <property type="entry name" value="P-loop containing nucleotide triphosphate hydrolases"/>
    <property type="match status" value="1"/>
</dbReference>
<evidence type="ECO:0000313" key="5">
    <source>
        <dbReference type="EMBL" id="RRK34381.1"/>
    </source>
</evidence>
<dbReference type="PANTHER" id="PTHR43335">
    <property type="entry name" value="ABC TRANSPORTER, ATP-BINDING PROTEIN"/>
    <property type="match status" value="1"/>
</dbReference>
<dbReference type="Pfam" id="PF13476">
    <property type="entry name" value="AAA_23"/>
    <property type="match status" value="1"/>
</dbReference>
<dbReference type="GO" id="GO:0016887">
    <property type="term" value="F:ATP hydrolysis activity"/>
    <property type="evidence" value="ECO:0007669"/>
    <property type="project" value="InterPro"/>
</dbReference>
<evidence type="ECO:0000259" key="4">
    <source>
        <dbReference type="Pfam" id="PF13476"/>
    </source>
</evidence>
<feature type="transmembrane region" description="Helical" evidence="3">
    <location>
        <begin position="106"/>
        <end position="126"/>
    </location>
</feature>
<evidence type="ECO:0000256" key="3">
    <source>
        <dbReference type="SAM" id="Phobius"/>
    </source>
</evidence>
<keyword evidence="3" id="KW-0472">Membrane</keyword>
<dbReference type="GO" id="GO:0006302">
    <property type="term" value="P:double-strand break repair"/>
    <property type="evidence" value="ECO:0007669"/>
    <property type="project" value="InterPro"/>
</dbReference>
<proteinExistence type="inferred from homology"/>
<keyword evidence="3" id="KW-1133">Transmembrane helix</keyword>
<feature type="domain" description="Rad50/SbcC-type AAA" evidence="4">
    <location>
        <begin position="12"/>
        <end position="50"/>
    </location>
</feature>
<dbReference type="RefSeq" id="WP_125129518.1">
    <property type="nucleotide sequence ID" value="NZ_RHJS01000002.1"/>
</dbReference>
<dbReference type="InterPro" id="IPR027417">
    <property type="entry name" value="P-loop_NTPase"/>
</dbReference>
<sequence>MTLEFFNIKKSYKNIMAVEDINLQFKEGIYGLLGENGAGKTTLLNMMAIAVIFSFMLIMGTGIFGQLFDNDISGKIIDFFPDKLFGGNILLNQYNILEVLDCNIDFIAMLLFIYLILTVLLLLMTYRKNLNVKEIKVL</sequence>
<feature type="transmembrane region" description="Helical" evidence="3">
    <location>
        <begin position="43"/>
        <end position="64"/>
    </location>
</feature>
<reference evidence="5" key="1">
    <citation type="submission" date="2018-10" db="EMBL/GenBank/DDBJ databases">
        <title>Schaedlerella arabinophila gen. nov. sp. nov., isolated from the mouse intestinal tract and comparative analysis with the genome of the closely related altered Schaedler flora strain ASF502.</title>
        <authorList>
            <person name="Miyake S."/>
            <person name="Soh M."/>
            <person name="Seedorf H."/>
        </authorList>
    </citation>
    <scope>NUCLEOTIDE SEQUENCE [LARGE SCALE GENOMIC DNA]</scope>
    <source>
        <strain evidence="5">DSM 106076</strain>
    </source>
</reference>
<evidence type="ECO:0000256" key="1">
    <source>
        <dbReference type="ARBA" id="ARBA00005417"/>
    </source>
</evidence>
<name>A0A426DNW0_9FIRM</name>
<dbReference type="PANTHER" id="PTHR43335:SF11">
    <property type="entry name" value="ABC TRANSPORTER RELATED"/>
    <property type="match status" value="1"/>
</dbReference>
<keyword evidence="3" id="KW-0812">Transmembrane</keyword>
<dbReference type="InterPro" id="IPR038729">
    <property type="entry name" value="Rad50/SbcC_AAA"/>
</dbReference>
<protein>
    <submittedName>
        <fullName evidence="5">ATP-binding cassette domain-containing protein</fullName>
    </submittedName>
</protein>
<gene>
    <name evidence="5" type="ORF">EBB54_25890</name>
</gene>
<evidence type="ECO:0000313" key="6">
    <source>
        <dbReference type="Proteomes" id="UP000274920"/>
    </source>
</evidence>
<dbReference type="SUPFAM" id="SSF52540">
    <property type="entry name" value="P-loop containing nucleoside triphosphate hydrolases"/>
    <property type="match status" value="2"/>
</dbReference>
<accession>A0A426DNW0</accession>
<dbReference type="EMBL" id="RHJS01000002">
    <property type="protein sequence ID" value="RRK34381.1"/>
    <property type="molecule type" value="Genomic_DNA"/>
</dbReference>
<keyword evidence="5" id="KW-0067">ATP-binding</keyword>
<keyword evidence="5" id="KW-0547">Nucleotide-binding</keyword>
<dbReference type="AlphaFoldDB" id="A0A426DNW0"/>
<keyword evidence="2" id="KW-0813">Transport</keyword>
<comment type="similarity">
    <text evidence="1">Belongs to the ABC transporter superfamily.</text>
</comment>
<evidence type="ECO:0000256" key="2">
    <source>
        <dbReference type="ARBA" id="ARBA00022448"/>
    </source>
</evidence>
<dbReference type="Proteomes" id="UP000274920">
    <property type="component" value="Unassembled WGS sequence"/>
</dbReference>
<organism evidence="5 6">
    <name type="scientific">Schaedlerella arabinosiphila</name>
    <dbReference type="NCBI Taxonomy" id="2044587"/>
    <lineage>
        <taxon>Bacteria</taxon>
        <taxon>Bacillati</taxon>
        <taxon>Bacillota</taxon>
        <taxon>Clostridia</taxon>
        <taxon>Lachnospirales</taxon>
        <taxon>Lachnospiraceae</taxon>
        <taxon>Schaedlerella</taxon>
    </lineage>
</organism>